<dbReference type="InterPro" id="IPR010227">
    <property type="entry name" value="NADH_Q_OxRdtase_chainM/4"/>
</dbReference>
<feature type="transmembrane region" description="Helical" evidence="10">
    <location>
        <begin position="461"/>
        <end position="480"/>
    </location>
</feature>
<dbReference type="AlphaFoldDB" id="A0A3S4RY37"/>
<feature type="transmembrane region" description="Helical" evidence="10">
    <location>
        <begin position="172"/>
        <end position="193"/>
    </location>
</feature>
<dbReference type="EMBL" id="LR134350">
    <property type="protein sequence ID" value="VEG29838.1"/>
    <property type="molecule type" value="Genomic_DNA"/>
</dbReference>
<feature type="transmembrane region" description="Helical" evidence="10">
    <location>
        <begin position="415"/>
        <end position="435"/>
    </location>
</feature>
<dbReference type="InterPro" id="IPR001750">
    <property type="entry name" value="ND/Mrp_TM"/>
</dbReference>
<keyword evidence="7 10" id="KW-0472">Membrane</keyword>
<feature type="transmembrane region" description="Helical" evidence="10">
    <location>
        <begin position="79"/>
        <end position="105"/>
    </location>
</feature>
<dbReference type="KEGG" id="ahw:NCTC11636_02307"/>
<evidence type="ECO:0000256" key="10">
    <source>
        <dbReference type="SAM" id="Phobius"/>
    </source>
</evidence>
<dbReference type="GO" id="GO:0048039">
    <property type="term" value="F:ubiquinone binding"/>
    <property type="evidence" value="ECO:0007669"/>
    <property type="project" value="TreeGrafter"/>
</dbReference>
<feature type="transmembrane region" description="Helical" evidence="10">
    <location>
        <begin position="311"/>
        <end position="329"/>
    </location>
</feature>
<evidence type="ECO:0000256" key="5">
    <source>
        <dbReference type="ARBA" id="ARBA00022989"/>
    </source>
</evidence>
<feature type="transmembrane region" description="Helical" evidence="10">
    <location>
        <begin position="282"/>
        <end position="304"/>
    </location>
</feature>
<evidence type="ECO:0000256" key="9">
    <source>
        <dbReference type="SAM" id="MobiDB-lite"/>
    </source>
</evidence>
<dbReference type="PRINTS" id="PR01437">
    <property type="entry name" value="NUOXDRDTASE4"/>
</dbReference>
<feature type="transmembrane region" description="Helical" evidence="10">
    <location>
        <begin position="40"/>
        <end position="59"/>
    </location>
</feature>
<proteinExistence type="inferred from homology"/>
<dbReference type="InterPro" id="IPR000260">
    <property type="entry name" value="NADH4_N"/>
</dbReference>
<dbReference type="InterPro" id="IPR003918">
    <property type="entry name" value="NADH_UbQ_OxRdtase"/>
</dbReference>
<comment type="subcellular location">
    <subcellularLocation>
        <location evidence="1">Endomembrane system</location>
        <topology evidence="1">Multi-pass membrane protein</topology>
    </subcellularLocation>
    <subcellularLocation>
        <location evidence="8">Membrane</location>
        <topology evidence="8">Multi-pass membrane protein</topology>
    </subcellularLocation>
</comment>
<dbReference type="GO" id="GO:0042773">
    <property type="term" value="P:ATP synthesis coupled electron transport"/>
    <property type="evidence" value="ECO:0007669"/>
    <property type="project" value="InterPro"/>
</dbReference>
<evidence type="ECO:0000313" key="14">
    <source>
        <dbReference type="Proteomes" id="UP000266895"/>
    </source>
</evidence>
<keyword evidence="4" id="KW-1278">Translocase</keyword>
<dbReference type="PANTHER" id="PTHR43507">
    <property type="entry name" value="NADH-UBIQUINONE OXIDOREDUCTASE CHAIN 4"/>
    <property type="match status" value="1"/>
</dbReference>
<dbReference type="GO" id="GO:0016020">
    <property type="term" value="C:membrane"/>
    <property type="evidence" value="ECO:0007669"/>
    <property type="project" value="UniProtKB-SubCell"/>
</dbReference>
<feature type="region of interest" description="Disordered" evidence="9">
    <location>
        <begin position="495"/>
        <end position="518"/>
    </location>
</feature>
<keyword evidence="6" id="KW-0520">NAD</keyword>
<gene>
    <name evidence="13" type="primary">ndhD1</name>
    <name evidence="13" type="ORF">NCTC11636_02307</name>
</gene>
<feature type="transmembrane region" description="Helical" evidence="10">
    <location>
        <begin position="219"/>
        <end position="241"/>
    </location>
</feature>
<dbReference type="GO" id="GO:0012505">
    <property type="term" value="C:endomembrane system"/>
    <property type="evidence" value="ECO:0007669"/>
    <property type="project" value="UniProtKB-SubCell"/>
</dbReference>
<dbReference type="PANTHER" id="PTHR43507:SF1">
    <property type="entry name" value="NADH-UBIQUINONE OXIDOREDUCTASE CHAIN 4"/>
    <property type="match status" value="1"/>
</dbReference>
<dbReference type="NCBIfam" id="TIGR01972">
    <property type="entry name" value="NDH_I_M"/>
    <property type="match status" value="1"/>
</dbReference>
<feature type="transmembrane region" description="Helical" evidence="10">
    <location>
        <begin position="117"/>
        <end position="134"/>
    </location>
</feature>
<keyword evidence="13" id="KW-0560">Oxidoreductase</keyword>
<feature type="transmembrane region" description="Helical" evidence="10">
    <location>
        <begin position="253"/>
        <end position="276"/>
    </location>
</feature>
<feature type="transmembrane region" description="Helical" evidence="10">
    <location>
        <begin position="140"/>
        <end position="160"/>
    </location>
</feature>
<feature type="transmembrane region" description="Helical" evidence="10">
    <location>
        <begin position="341"/>
        <end position="361"/>
    </location>
</feature>
<keyword evidence="14" id="KW-1185">Reference proteome</keyword>
<dbReference type="Pfam" id="PF01059">
    <property type="entry name" value="Oxidored_q5_N"/>
    <property type="match status" value="1"/>
</dbReference>
<reference evidence="13 14" key="1">
    <citation type="submission" date="2018-12" db="EMBL/GenBank/DDBJ databases">
        <authorList>
            <consortium name="Pathogen Informatics"/>
        </authorList>
    </citation>
    <scope>NUCLEOTIDE SEQUENCE [LARGE SCALE GENOMIC DNA]</scope>
    <source>
        <strain evidence="13 14">NCTC11636</strain>
    </source>
</reference>
<sequence length="518" mass="53825">MQSITADLPVLTITALVPLTGALLLWVLPPLRARARAVGLLFSVAALAAGVWALTLFDLDAGGTVQLAQTRAWIPSLGVSWALGVNGLGLAMVLLTVFLTPLVLLASWGEVAAERQGLFTILVLVLESLVVILFSARDVFVFYVCFEAMLVPVYFLIGRFGGPDRRRAALKFLLYSLAGGLVMLVGVVALFVYGPGGETNYLIDSLAAGLSASTGASRWIFVSFLVAFAIKAPMVPVHTWLPDTAEQATPGTSVLLIGVLDKIGTYGMIALVLPLFPQVTTWAAPVVIVLALVGIVYGGLAAIGQDNLYRLIAYTSISHFGFMVLGIFIGNEVAATGAMVYMVAHGLSIAGLFLVTGFMARRTGTVAIRELGGLARVMPLVAGTFLVSGLASIALPGLSGFVPEWMVLTGTFSESVVVGLIALAGVVIAAVYLLLPYQRVFTGAPAPERVGSPDLDGRERLVLVPVIAAMLVLGLAPAVLTGVLDPVGAQVAEVSGAAPAADSPEPAPAPTVTEGNPQ</sequence>
<protein>
    <submittedName>
        <fullName evidence="13">NAD(P)H-quinone oxidoreductase chain 4 1</fullName>
        <ecNumber evidence="13">1.6.5.-</ecNumber>
    </submittedName>
</protein>
<dbReference type="Proteomes" id="UP000266895">
    <property type="component" value="Chromosome"/>
</dbReference>
<evidence type="ECO:0000259" key="11">
    <source>
        <dbReference type="Pfam" id="PF00361"/>
    </source>
</evidence>
<evidence type="ECO:0000256" key="6">
    <source>
        <dbReference type="ARBA" id="ARBA00023027"/>
    </source>
</evidence>
<evidence type="ECO:0000259" key="12">
    <source>
        <dbReference type="Pfam" id="PF01059"/>
    </source>
</evidence>
<keyword evidence="3 8" id="KW-0812">Transmembrane</keyword>
<feature type="transmembrane region" description="Helical" evidence="10">
    <location>
        <begin position="6"/>
        <end position="28"/>
    </location>
</feature>
<accession>A0A3S4RY37</accession>
<feature type="domain" description="NADH:ubiquinone oxidoreductase chain 4 N-terminal" evidence="12">
    <location>
        <begin position="78"/>
        <end position="131"/>
    </location>
</feature>
<evidence type="ECO:0000256" key="4">
    <source>
        <dbReference type="ARBA" id="ARBA00022967"/>
    </source>
</evidence>
<dbReference type="GO" id="GO:0008137">
    <property type="term" value="F:NADH dehydrogenase (ubiquinone) activity"/>
    <property type="evidence" value="ECO:0007669"/>
    <property type="project" value="InterPro"/>
</dbReference>
<dbReference type="RefSeq" id="WP_126383251.1">
    <property type="nucleotide sequence ID" value="NZ_LR134350.1"/>
</dbReference>
<evidence type="ECO:0000256" key="1">
    <source>
        <dbReference type="ARBA" id="ARBA00004127"/>
    </source>
</evidence>
<evidence type="ECO:0000256" key="2">
    <source>
        <dbReference type="ARBA" id="ARBA00009025"/>
    </source>
</evidence>
<keyword evidence="5 10" id="KW-1133">Transmembrane helix</keyword>
<evidence type="ECO:0000256" key="3">
    <source>
        <dbReference type="ARBA" id="ARBA00022692"/>
    </source>
</evidence>
<feature type="transmembrane region" description="Helical" evidence="10">
    <location>
        <begin position="373"/>
        <end position="395"/>
    </location>
</feature>
<dbReference type="GO" id="GO:0003954">
    <property type="term" value="F:NADH dehydrogenase activity"/>
    <property type="evidence" value="ECO:0007669"/>
    <property type="project" value="TreeGrafter"/>
</dbReference>
<name>A0A3S4RY37_9ACTO</name>
<evidence type="ECO:0000256" key="7">
    <source>
        <dbReference type="ARBA" id="ARBA00023136"/>
    </source>
</evidence>
<evidence type="ECO:0000313" key="13">
    <source>
        <dbReference type="EMBL" id="VEG29838.1"/>
    </source>
</evidence>
<comment type="similarity">
    <text evidence="2">Belongs to the complex I subunit 4 family.</text>
</comment>
<dbReference type="OrthoDB" id="9768329at2"/>
<dbReference type="Pfam" id="PF00361">
    <property type="entry name" value="Proton_antipo_M"/>
    <property type="match status" value="1"/>
</dbReference>
<feature type="domain" description="NADH:quinone oxidoreductase/Mrp antiporter transmembrane" evidence="11">
    <location>
        <begin position="136"/>
        <end position="427"/>
    </location>
</feature>
<evidence type="ECO:0000256" key="8">
    <source>
        <dbReference type="RuleBase" id="RU000320"/>
    </source>
</evidence>
<dbReference type="GO" id="GO:0015990">
    <property type="term" value="P:electron transport coupled proton transport"/>
    <property type="evidence" value="ECO:0007669"/>
    <property type="project" value="TreeGrafter"/>
</dbReference>
<organism evidence="13 14">
    <name type="scientific">Actinomyces howellii</name>
    <dbReference type="NCBI Taxonomy" id="52771"/>
    <lineage>
        <taxon>Bacteria</taxon>
        <taxon>Bacillati</taxon>
        <taxon>Actinomycetota</taxon>
        <taxon>Actinomycetes</taxon>
        <taxon>Actinomycetales</taxon>
        <taxon>Actinomycetaceae</taxon>
        <taxon>Actinomyces</taxon>
    </lineage>
</organism>
<dbReference type="EC" id="1.6.5.-" evidence="13"/>